<keyword evidence="5" id="KW-1185">Reference proteome</keyword>
<dbReference type="Proteomes" id="UP000271554">
    <property type="component" value="Chromosome"/>
</dbReference>
<name>A0A387HQW4_9ACTN</name>
<dbReference type="PROSITE" id="PS51318">
    <property type="entry name" value="TAT"/>
    <property type="match status" value="1"/>
</dbReference>
<proteinExistence type="predicted"/>
<protein>
    <recommendedName>
        <fullName evidence="6">Squalene cyclase C-terminal domain-containing protein</fullName>
    </recommendedName>
</protein>
<evidence type="ECO:0000313" key="5">
    <source>
        <dbReference type="Proteomes" id="UP000271554"/>
    </source>
</evidence>
<feature type="compositionally biased region" description="Polar residues" evidence="1">
    <location>
        <begin position="365"/>
        <end position="376"/>
    </location>
</feature>
<dbReference type="SUPFAM" id="SSF48239">
    <property type="entry name" value="Terpenoid cyclases/Protein prenyltransferases"/>
    <property type="match status" value="1"/>
</dbReference>
<feature type="region of interest" description="Disordered" evidence="1">
    <location>
        <begin position="361"/>
        <end position="380"/>
    </location>
</feature>
<feature type="chain" id="PRO_5017282889" description="Squalene cyclase C-terminal domain-containing protein" evidence="3">
    <location>
        <begin position="31"/>
        <end position="413"/>
    </location>
</feature>
<evidence type="ECO:0000313" key="4">
    <source>
        <dbReference type="EMBL" id="AYG83187.1"/>
    </source>
</evidence>
<evidence type="ECO:0000256" key="3">
    <source>
        <dbReference type="SAM" id="SignalP"/>
    </source>
</evidence>
<dbReference type="EMBL" id="CP032698">
    <property type="protein sequence ID" value="AYG83187.1"/>
    <property type="molecule type" value="Genomic_DNA"/>
</dbReference>
<evidence type="ECO:0000256" key="2">
    <source>
        <dbReference type="SAM" id="Phobius"/>
    </source>
</evidence>
<reference evidence="4 5" key="1">
    <citation type="submission" date="2018-10" db="EMBL/GenBank/DDBJ databases">
        <title>Relationship between Morphology and Antimicrobial Activity in Streptomyces.</title>
        <authorList>
            <person name="Kang H.J."/>
            <person name="Kim S.B."/>
        </authorList>
    </citation>
    <scope>NUCLEOTIDE SEQUENCE [LARGE SCALE GENOMIC DNA]</scope>
    <source>
        <strain evidence="4 5">BH38</strain>
    </source>
</reference>
<keyword evidence="3" id="KW-0732">Signal</keyword>
<dbReference type="InterPro" id="IPR006311">
    <property type="entry name" value="TAT_signal"/>
</dbReference>
<dbReference type="AlphaFoldDB" id="A0A387HQW4"/>
<organism evidence="4 5">
    <name type="scientific">Streptomyces hundungensis</name>
    <dbReference type="NCBI Taxonomy" id="1077946"/>
    <lineage>
        <taxon>Bacteria</taxon>
        <taxon>Bacillati</taxon>
        <taxon>Actinomycetota</taxon>
        <taxon>Actinomycetes</taxon>
        <taxon>Kitasatosporales</taxon>
        <taxon>Streptomycetaceae</taxon>
        <taxon>Streptomyces</taxon>
    </lineage>
</organism>
<sequence length="413" mass="41114">MTVRRSAAALTAALAAATAVLGGAAPAAFADGTPSPAALPPGLYGTKDPQFDGVFRQSLAFLAQEKTNVKPAEQAIAWLAGQQCADGSFTSFRADTATACDPKKLDTNATAAAVQAFVAVGGHADAIKKGVSWLKSVQQDDGGWPYTPGMGGSDSNSTAIVVGALAAAGEKPADVKSAKGGKTPFDALLTFALPCDDPAGPGAFAFQPDPKTQKLYANADATAAAVTGALGKGLTAGAGPADAKGTACERATTPEQAAHNGSAYLAKTLAPTGFLKSAMPGATDQPDFGNTADAVVALAAAGQTQQAKASADWLAKNAGAWAKENGPAAYAQLVFAADATGADPNNFGGLNLVTSLNATGPAPQTAVTSTPSAQTSHSKDDDGISVWWIVGAGLVAGIGVGFLISGRKKNQRL</sequence>
<keyword evidence="2" id="KW-0472">Membrane</keyword>
<dbReference type="InterPro" id="IPR008930">
    <property type="entry name" value="Terpenoid_cyclase/PrenylTrfase"/>
</dbReference>
<evidence type="ECO:0008006" key="6">
    <source>
        <dbReference type="Google" id="ProtNLM"/>
    </source>
</evidence>
<dbReference type="RefSeq" id="WP_120723811.1">
    <property type="nucleotide sequence ID" value="NZ_CP032698.1"/>
</dbReference>
<dbReference type="Gene3D" id="1.50.10.20">
    <property type="match status" value="1"/>
</dbReference>
<keyword evidence="2" id="KW-0812">Transmembrane</keyword>
<feature type="transmembrane region" description="Helical" evidence="2">
    <location>
        <begin position="386"/>
        <end position="404"/>
    </location>
</feature>
<evidence type="ECO:0000256" key="1">
    <source>
        <dbReference type="SAM" id="MobiDB-lite"/>
    </source>
</evidence>
<dbReference type="KEGG" id="shun:DWB77_05383"/>
<feature type="signal peptide" evidence="3">
    <location>
        <begin position="1"/>
        <end position="30"/>
    </location>
</feature>
<keyword evidence="2" id="KW-1133">Transmembrane helix</keyword>
<accession>A0A387HQW4</accession>
<dbReference type="OrthoDB" id="3852853at2"/>
<gene>
    <name evidence="4" type="ORF">DWB77_05383</name>
</gene>